<accession>A0A915E9P7</accession>
<sequence length="126" mass="14372">MARGIRLYNVEYPENGCCKSKNRAGACFEKFRARFPKICRLSGIIHPKTPNKVLNYFRTSLPVQMMVWKRSMHTSHQDREVNISRCDVEMCFCSNSQPQNALPGSGGYVSAYAAYQNGCPLNSMFY</sequence>
<dbReference type="AlphaFoldDB" id="A0A915E9P7"/>
<reference evidence="2" key="1">
    <citation type="submission" date="2022-11" db="UniProtKB">
        <authorList>
            <consortium name="WormBaseParasite"/>
        </authorList>
    </citation>
    <scope>IDENTIFICATION</scope>
</reference>
<evidence type="ECO:0000313" key="1">
    <source>
        <dbReference type="Proteomes" id="UP000887574"/>
    </source>
</evidence>
<protein>
    <submittedName>
        <fullName evidence="2">Uncharacterized protein</fullName>
    </submittedName>
</protein>
<dbReference type="WBParaSite" id="jg4027">
    <property type="protein sequence ID" value="jg4027"/>
    <property type="gene ID" value="jg4027"/>
</dbReference>
<dbReference type="Proteomes" id="UP000887574">
    <property type="component" value="Unplaced"/>
</dbReference>
<name>A0A915E9P7_9BILA</name>
<evidence type="ECO:0000313" key="2">
    <source>
        <dbReference type="WBParaSite" id="jg4027"/>
    </source>
</evidence>
<organism evidence="1 2">
    <name type="scientific">Ditylenchus dipsaci</name>
    <dbReference type="NCBI Taxonomy" id="166011"/>
    <lineage>
        <taxon>Eukaryota</taxon>
        <taxon>Metazoa</taxon>
        <taxon>Ecdysozoa</taxon>
        <taxon>Nematoda</taxon>
        <taxon>Chromadorea</taxon>
        <taxon>Rhabditida</taxon>
        <taxon>Tylenchina</taxon>
        <taxon>Tylenchomorpha</taxon>
        <taxon>Sphaerularioidea</taxon>
        <taxon>Anguinidae</taxon>
        <taxon>Anguininae</taxon>
        <taxon>Ditylenchus</taxon>
    </lineage>
</organism>
<proteinExistence type="predicted"/>
<dbReference type="InterPro" id="IPR016187">
    <property type="entry name" value="CTDL_fold"/>
</dbReference>
<keyword evidence="1" id="KW-1185">Reference proteome</keyword>
<dbReference type="SUPFAM" id="SSF56436">
    <property type="entry name" value="C-type lectin-like"/>
    <property type="match status" value="1"/>
</dbReference>